<accession>A0A369C0F6</accession>
<proteinExistence type="predicted"/>
<evidence type="ECO:0000256" key="1">
    <source>
        <dbReference type="ARBA" id="ARBA00022630"/>
    </source>
</evidence>
<dbReference type="PANTHER" id="PTHR32332:SF18">
    <property type="entry name" value="2-NITROPROPANE DIOXYGENASE"/>
    <property type="match status" value="1"/>
</dbReference>
<keyword evidence="1" id="KW-0285">Flavoprotein</keyword>
<keyword evidence="4" id="KW-0503">Monooxygenase</keyword>
<gene>
    <name evidence="4" type="ORF">DFQ59_11131</name>
</gene>
<sequence length="390" mass="42319">MIKSLFPELSIRGKRLLPVIQGGMGVGVSAHRLAGTVAREGAVGTIASIDLRCLHADLMERTRRSRDAKLIDAANLEALDREIRTARAIAGPEGFIAVNVMKAVDKHADLVRQACESGADAIVMGAGLPFDLPDLVAGHEDVALIPILSEERGVRAVLKKWMRKGLLPDAIIIEHPRYAGGHLGATRIDEVASPRFDFGRVFDEARKMFTDLGLAMDRIPLIAAGGVNSFERIREIFNWGGSGVQLGTPFAVTEEGDAHINFKRILAEALPQQVVTFMSAAGLPARAVLTPWLEKYLNREEKVRARATAERASCAGHFECLSHCGLKDGNPRAGQFCIERQLAAAVEGNVEKGLFFRGSEPLPFGPDIRPVRDLLEYLLTGLRPAGHHPA</sequence>
<evidence type="ECO:0000313" key="4">
    <source>
        <dbReference type="EMBL" id="RCX26157.1"/>
    </source>
</evidence>
<dbReference type="Pfam" id="PF03060">
    <property type="entry name" value="NMO"/>
    <property type="match status" value="1"/>
</dbReference>
<dbReference type="RefSeq" id="WP_211314980.1">
    <property type="nucleotide sequence ID" value="NZ_QPJY01000011.1"/>
</dbReference>
<evidence type="ECO:0000256" key="2">
    <source>
        <dbReference type="ARBA" id="ARBA00022643"/>
    </source>
</evidence>
<dbReference type="InterPro" id="IPR004136">
    <property type="entry name" value="NMO"/>
</dbReference>
<dbReference type="AlphaFoldDB" id="A0A369C0F6"/>
<keyword evidence="2" id="KW-0288">FMN</keyword>
<keyword evidence="5" id="KW-1185">Reference proteome</keyword>
<name>A0A369C0F6_9GAMM</name>
<dbReference type="GO" id="GO:0018580">
    <property type="term" value="F:nitronate monooxygenase activity"/>
    <property type="evidence" value="ECO:0007669"/>
    <property type="project" value="InterPro"/>
</dbReference>
<dbReference type="InterPro" id="IPR013785">
    <property type="entry name" value="Aldolase_TIM"/>
</dbReference>
<organism evidence="4 5">
    <name type="scientific">Thioalbus denitrificans</name>
    <dbReference type="NCBI Taxonomy" id="547122"/>
    <lineage>
        <taxon>Bacteria</taxon>
        <taxon>Pseudomonadati</taxon>
        <taxon>Pseudomonadota</taxon>
        <taxon>Gammaproteobacteria</taxon>
        <taxon>Chromatiales</taxon>
        <taxon>Ectothiorhodospiraceae</taxon>
        <taxon>Thioalbus</taxon>
    </lineage>
</organism>
<dbReference type="PANTHER" id="PTHR32332">
    <property type="entry name" value="2-NITROPROPANE DIOXYGENASE"/>
    <property type="match status" value="1"/>
</dbReference>
<protein>
    <submittedName>
        <fullName evidence="4">Nitronate monooxygenase</fullName>
    </submittedName>
</protein>
<dbReference type="Gene3D" id="3.20.20.70">
    <property type="entry name" value="Aldolase class I"/>
    <property type="match status" value="1"/>
</dbReference>
<dbReference type="SUPFAM" id="SSF51412">
    <property type="entry name" value="Inosine monophosphate dehydrogenase (IMPDH)"/>
    <property type="match status" value="1"/>
</dbReference>
<evidence type="ECO:0000256" key="3">
    <source>
        <dbReference type="ARBA" id="ARBA00023002"/>
    </source>
</evidence>
<keyword evidence="3" id="KW-0560">Oxidoreductase</keyword>
<reference evidence="4 5" key="1">
    <citation type="submission" date="2018-07" db="EMBL/GenBank/DDBJ databases">
        <title>Genomic Encyclopedia of Type Strains, Phase IV (KMG-IV): sequencing the most valuable type-strain genomes for metagenomic binning, comparative biology and taxonomic classification.</title>
        <authorList>
            <person name="Goeker M."/>
        </authorList>
    </citation>
    <scope>NUCLEOTIDE SEQUENCE [LARGE SCALE GENOMIC DNA]</scope>
    <source>
        <strain evidence="4 5">DSM 26407</strain>
    </source>
</reference>
<dbReference type="Proteomes" id="UP000252707">
    <property type="component" value="Unassembled WGS sequence"/>
</dbReference>
<comment type="caution">
    <text evidence="4">The sequence shown here is derived from an EMBL/GenBank/DDBJ whole genome shotgun (WGS) entry which is preliminary data.</text>
</comment>
<dbReference type="EMBL" id="QPJY01000011">
    <property type="protein sequence ID" value="RCX26157.1"/>
    <property type="molecule type" value="Genomic_DNA"/>
</dbReference>
<dbReference type="CDD" id="cd04730">
    <property type="entry name" value="NPD_like"/>
    <property type="match status" value="1"/>
</dbReference>
<evidence type="ECO:0000313" key="5">
    <source>
        <dbReference type="Proteomes" id="UP000252707"/>
    </source>
</evidence>